<dbReference type="SUPFAM" id="SSF55729">
    <property type="entry name" value="Acyl-CoA N-acyltransferases (Nat)"/>
    <property type="match status" value="1"/>
</dbReference>
<reference evidence="1 2" key="1">
    <citation type="journal article" date="2011" name="Cell">
        <title>The monarch butterfly genome yields insights into long-distance migration.</title>
        <authorList>
            <person name="Zhan S."/>
            <person name="Merlin C."/>
            <person name="Boore J.L."/>
            <person name="Reppert S.M."/>
        </authorList>
    </citation>
    <scope>NUCLEOTIDE SEQUENCE [LARGE SCALE GENOMIC DNA]</scope>
    <source>
        <strain evidence="1">F-2</strain>
    </source>
</reference>
<dbReference type="InterPro" id="IPR016181">
    <property type="entry name" value="Acyl_CoA_acyltransferase"/>
</dbReference>
<gene>
    <name evidence="1" type="ORF">KGM_207270</name>
</gene>
<organism evidence="1 2">
    <name type="scientific">Danaus plexippus plexippus</name>
    <dbReference type="NCBI Taxonomy" id="278856"/>
    <lineage>
        <taxon>Eukaryota</taxon>
        <taxon>Metazoa</taxon>
        <taxon>Ecdysozoa</taxon>
        <taxon>Arthropoda</taxon>
        <taxon>Hexapoda</taxon>
        <taxon>Insecta</taxon>
        <taxon>Pterygota</taxon>
        <taxon>Neoptera</taxon>
        <taxon>Endopterygota</taxon>
        <taxon>Lepidoptera</taxon>
        <taxon>Glossata</taxon>
        <taxon>Ditrysia</taxon>
        <taxon>Papilionoidea</taxon>
        <taxon>Nymphalidae</taxon>
        <taxon>Danainae</taxon>
        <taxon>Danaini</taxon>
        <taxon>Danaina</taxon>
        <taxon>Danaus</taxon>
        <taxon>Danaus</taxon>
    </lineage>
</organism>
<dbReference type="GO" id="GO:0008080">
    <property type="term" value="F:N-acetyltransferase activity"/>
    <property type="evidence" value="ECO:0007669"/>
    <property type="project" value="TreeGrafter"/>
</dbReference>
<name>A0A212F3X2_DANPL</name>
<dbReference type="PANTHER" id="PTHR20905">
    <property type="entry name" value="N-ACETYLTRANSFERASE-RELATED"/>
    <property type="match status" value="1"/>
</dbReference>
<dbReference type="PANTHER" id="PTHR20905:SF28">
    <property type="entry name" value="GH28833P-RELATED"/>
    <property type="match status" value="1"/>
</dbReference>
<accession>A0A212F3X2</accession>
<dbReference type="AlphaFoldDB" id="A0A212F3X2"/>
<evidence type="ECO:0000313" key="1">
    <source>
        <dbReference type="EMBL" id="OWR48435.1"/>
    </source>
</evidence>
<dbReference type="Gene3D" id="3.40.630.30">
    <property type="match status" value="1"/>
</dbReference>
<protein>
    <submittedName>
        <fullName evidence="1">Uncharacterized protein</fullName>
    </submittedName>
</protein>
<keyword evidence="2" id="KW-1185">Reference proteome</keyword>
<comment type="caution">
    <text evidence="1">The sequence shown here is derived from an EMBL/GenBank/DDBJ whole genome shotgun (WGS) entry which is preliminary data.</text>
</comment>
<evidence type="ECO:0000313" key="2">
    <source>
        <dbReference type="Proteomes" id="UP000007151"/>
    </source>
</evidence>
<dbReference type="InParanoid" id="A0A212F3X2"/>
<dbReference type="EMBL" id="AGBW02010483">
    <property type="protein sequence ID" value="OWR48435.1"/>
    <property type="molecule type" value="Genomic_DNA"/>
</dbReference>
<dbReference type="eggNOG" id="ENOG502S20X">
    <property type="taxonomic scope" value="Eukaryota"/>
</dbReference>
<dbReference type="KEGG" id="dpl:KGM_207270"/>
<sequence length="289" mass="32405">MSSVKRKLKTLTLAEKLEVLEGVKSCQMKKDVAKQFGLPMRKYRIESLSPETFLGALKIIEDDFFKDEVISIALEVKNNPKAIEELLELCADAALDCVSVVAVAVETGEVAAVLFNKIQVQSMDASEKPFFAIFAEERCTQASSRSLVEFMADIDGRCNFFNKYNVDCSFELMFLGTKSGHRRCGLGKLLAQFSINIARKYKDLTITQLFVKDLGPKYAHLMPHKPYGTYPKICQAIMTTEGSRRIAKALKFTVHLTLPLSKFVFNGKTYTERIGDESSFCEVVALALY</sequence>
<proteinExistence type="predicted"/>
<dbReference type="Proteomes" id="UP000007151">
    <property type="component" value="Unassembled WGS sequence"/>
</dbReference>